<gene>
    <name evidence="2" type="ORF">B5J99_07060</name>
</gene>
<evidence type="ECO:0000313" key="2">
    <source>
        <dbReference type="EMBL" id="ASR51260.1"/>
    </source>
</evidence>
<dbReference type="EMBL" id="CP020083">
    <property type="protein sequence ID" value="ASR51260.1"/>
    <property type="molecule type" value="Genomic_DNA"/>
</dbReference>
<dbReference type="Proteomes" id="UP000258016">
    <property type="component" value="Chromosome"/>
</dbReference>
<dbReference type="RefSeq" id="WP_117351989.1">
    <property type="nucleotide sequence ID" value="NZ_CP020083.1"/>
</dbReference>
<protein>
    <submittedName>
        <fullName evidence="2">Uncharacterized protein</fullName>
    </submittedName>
</protein>
<name>A0ABM6M5V7_9SPHN</name>
<keyword evidence="1" id="KW-1133">Transmembrane helix</keyword>
<feature type="transmembrane region" description="Helical" evidence="1">
    <location>
        <begin position="12"/>
        <end position="32"/>
    </location>
</feature>
<organism evidence="2 3">
    <name type="scientific">Blastomonas fulva</name>
    <dbReference type="NCBI Taxonomy" id="1550728"/>
    <lineage>
        <taxon>Bacteria</taxon>
        <taxon>Pseudomonadati</taxon>
        <taxon>Pseudomonadota</taxon>
        <taxon>Alphaproteobacteria</taxon>
        <taxon>Sphingomonadales</taxon>
        <taxon>Sphingomonadaceae</taxon>
        <taxon>Blastomonas</taxon>
    </lineage>
</organism>
<feature type="transmembrane region" description="Helical" evidence="1">
    <location>
        <begin position="38"/>
        <end position="60"/>
    </location>
</feature>
<dbReference type="GeneID" id="303485339"/>
<reference evidence="2 3" key="1">
    <citation type="submission" date="2017-03" db="EMBL/GenBank/DDBJ databases">
        <title>Complete genome sequence of Blastomonas fulva degrading microcsystin LR.</title>
        <authorList>
            <person name="Lee H.-g."/>
            <person name="Jin L."/>
            <person name="oh H.-M."/>
        </authorList>
    </citation>
    <scope>NUCLEOTIDE SEQUENCE [LARGE SCALE GENOMIC DNA]</scope>
    <source>
        <strain evidence="2 3">T2</strain>
    </source>
</reference>
<evidence type="ECO:0000256" key="1">
    <source>
        <dbReference type="SAM" id="Phobius"/>
    </source>
</evidence>
<keyword evidence="1" id="KW-0472">Membrane</keyword>
<keyword evidence="1" id="KW-0812">Transmembrane</keyword>
<keyword evidence="3" id="KW-1185">Reference proteome</keyword>
<evidence type="ECO:0000313" key="3">
    <source>
        <dbReference type="Proteomes" id="UP000258016"/>
    </source>
</evidence>
<feature type="transmembrane region" description="Helical" evidence="1">
    <location>
        <begin position="99"/>
        <end position="126"/>
    </location>
</feature>
<proteinExistence type="predicted"/>
<accession>A0ABM6M5V7</accession>
<feature type="transmembrane region" description="Helical" evidence="1">
    <location>
        <begin position="72"/>
        <end position="93"/>
    </location>
</feature>
<sequence length="131" mass="13825">MLGPATRAGLRYGAEAFALGFALALVRIPMLVPAIGEFAAVLCEIPVMLAAMLLRARAIIRRSSIATARQRTAMGLTGFALLMVCEWGLALVLGQGSQAWLASLATLPGAIGLAGQLIFAMLPLMVRYPRD</sequence>